<proteinExistence type="inferred from homology"/>
<evidence type="ECO:0000256" key="3">
    <source>
        <dbReference type="ARBA" id="ARBA00022452"/>
    </source>
</evidence>
<dbReference type="EMBL" id="CP136925">
    <property type="protein sequence ID" value="WXA12033.1"/>
    <property type="molecule type" value="Genomic_DNA"/>
</dbReference>
<dbReference type="Gene3D" id="2.40.170.20">
    <property type="entry name" value="TonB-dependent receptor, beta-barrel domain"/>
    <property type="match status" value="1"/>
</dbReference>
<evidence type="ECO:0000256" key="2">
    <source>
        <dbReference type="ARBA" id="ARBA00022448"/>
    </source>
</evidence>
<evidence type="ECO:0000259" key="9">
    <source>
        <dbReference type="Pfam" id="PF07715"/>
    </source>
</evidence>
<evidence type="ECO:0000256" key="6">
    <source>
        <dbReference type="ARBA" id="ARBA00023237"/>
    </source>
</evidence>
<organism evidence="12">
    <name type="scientific">Mangrovimonas cancribranchiae</name>
    <dbReference type="NCBI Taxonomy" id="3080055"/>
    <lineage>
        <taxon>Bacteria</taxon>
        <taxon>Pseudomonadati</taxon>
        <taxon>Bacteroidota</taxon>
        <taxon>Flavobacteriia</taxon>
        <taxon>Flavobacteriales</taxon>
        <taxon>Flavobacteriaceae</taxon>
        <taxon>Mangrovimonas</taxon>
    </lineage>
</organism>
<dbReference type="InterPro" id="IPR039426">
    <property type="entry name" value="TonB-dep_rcpt-like"/>
</dbReference>
<evidence type="ECO:0000256" key="7">
    <source>
        <dbReference type="PROSITE-ProRule" id="PRU01360"/>
    </source>
</evidence>
<reference evidence="12 13" key="1">
    <citation type="submission" date="2023-10" db="EMBL/GenBank/DDBJ databases">
        <title>Culture-based analysis of two novel bacteria associated with mangrove crab gills.</title>
        <authorList>
            <person name="Yang X."/>
            <person name="Garuglieri E."/>
            <person name="Van Goethem M.W."/>
            <person name="Fusi M."/>
            <person name="Marasco R."/>
            <person name="Daffonchio D.G."/>
        </authorList>
    </citation>
    <scope>NUCLEOTIDE SEQUENCE</scope>
    <source>
        <strain evidence="12">UG2-1</strain>
        <strain evidence="11">UG2-2</strain>
        <strain evidence="13">UG2_2</strain>
    </source>
</reference>
<dbReference type="Gene3D" id="2.170.130.10">
    <property type="entry name" value="TonB-dependent receptor, plug domain"/>
    <property type="match status" value="1"/>
</dbReference>
<dbReference type="PROSITE" id="PS52016">
    <property type="entry name" value="TONB_DEPENDENT_REC_3"/>
    <property type="match status" value="1"/>
</dbReference>
<keyword evidence="8" id="KW-0732">Signal</keyword>
<dbReference type="SUPFAM" id="SSF56935">
    <property type="entry name" value="Porins"/>
    <property type="match status" value="1"/>
</dbReference>
<protein>
    <submittedName>
        <fullName evidence="12">TonB-dependent receptor</fullName>
    </submittedName>
</protein>
<dbReference type="GO" id="GO:0015344">
    <property type="term" value="F:siderophore uptake transmembrane transporter activity"/>
    <property type="evidence" value="ECO:0007669"/>
    <property type="project" value="TreeGrafter"/>
</dbReference>
<evidence type="ECO:0000313" key="12">
    <source>
        <dbReference type="EMBL" id="WXA12033.1"/>
    </source>
</evidence>
<gene>
    <name evidence="12" type="ORF">R3L15_07800</name>
    <name evidence="11" type="ORF">R3L16_13790</name>
</gene>
<dbReference type="RefSeq" id="WP_338730964.1">
    <property type="nucleotide sequence ID" value="NZ_CP136924.1"/>
</dbReference>
<dbReference type="AlphaFoldDB" id="A0AAU6P4Y8"/>
<feature type="signal peptide" evidence="8">
    <location>
        <begin position="1"/>
        <end position="20"/>
    </location>
</feature>
<evidence type="ECO:0000259" key="10">
    <source>
        <dbReference type="Pfam" id="PF14905"/>
    </source>
</evidence>
<evidence type="ECO:0000313" key="11">
    <source>
        <dbReference type="EMBL" id="WXA02806.1"/>
    </source>
</evidence>
<dbReference type="Pfam" id="PF07715">
    <property type="entry name" value="Plug"/>
    <property type="match status" value="1"/>
</dbReference>
<comment type="subcellular location">
    <subcellularLocation>
        <location evidence="1 7">Cell outer membrane</location>
        <topology evidence="1 7">Multi-pass membrane protein</topology>
    </subcellularLocation>
</comment>
<feature type="domain" description="Outer membrane protein beta-barrel" evidence="10">
    <location>
        <begin position="447"/>
        <end position="625"/>
    </location>
</feature>
<dbReference type="Pfam" id="PF14905">
    <property type="entry name" value="OMP_b-brl_3"/>
    <property type="match status" value="1"/>
</dbReference>
<keyword evidence="12" id="KW-0675">Receptor</keyword>
<name>A0AAU6P4Y8_9FLAO</name>
<dbReference type="InterPro" id="IPR012910">
    <property type="entry name" value="Plug_dom"/>
</dbReference>
<dbReference type="InterPro" id="IPR037066">
    <property type="entry name" value="Plug_dom_sf"/>
</dbReference>
<sequence>MNKKTLFFGAFCAASFLGFAQQQTDSTQVEQLDEVVITDSKFNLKRENSGKVITKITQEQLQHLQGKTIAEIINTTAGVEINGTKSNAGQNLAYYVRGGRNRQVLVLIDGIALTDPSQIANDFDLRLLNPDQVESIEILKGASSTLYGTGAATAVINIKLKDASKDKVTANFRSVFGTNQSQDDNNYAVEDFRNNVSVNGTLGDFNYLASFGNQYTDGLSAMSKGTESDVYNSINGNVKLGYAFSKQFKFTAYAGFDKFKADFDDASTFMDADNRSTSKQYRIGIAPEFTYNKGSITLNAAYNDVERVIESGYPAEYFATSLVADLFNRYNFNDKFYTILGVNFQENDMESYVIPFGASTLEQSINPETATFNSIDPYANVVYVSDFGLNVNAGARLNNHSEYGNHVVYNINPSYRKAFGFGYLKGMASYSTAYITPSLYQLFEPAYGNADLKPEENETIEVGVEAGIKDKATLSLVYFTRNETNFIDYVDMGSFVYQYDNVADDFTACGLEFSANYNITKALRLNANVTYTKVEDDLNLRIPEFKGNARLDYNVLKNTFLSLSYQYNDDRNEAYFNNITFATEDVTLESYSLLDFYVSHTILDNKLKLFANVNNIFNEDYQELYGYTTRGRNVNIGFNLSL</sequence>
<evidence type="ECO:0000256" key="8">
    <source>
        <dbReference type="SAM" id="SignalP"/>
    </source>
</evidence>
<dbReference type="InterPro" id="IPR041700">
    <property type="entry name" value="OMP_b-brl_3"/>
</dbReference>
<evidence type="ECO:0000256" key="5">
    <source>
        <dbReference type="ARBA" id="ARBA00023136"/>
    </source>
</evidence>
<dbReference type="KEGG" id="mcaa:R3L15_07800"/>
<dbReference type="InterPro" id="IPR036942">
    <property type="entry name" value="Beta-barrel_TonB_sf"/>
</dbReference>
<comment type="similarity">
    <text evidence="7">Belongs to the TonB-dependent receptor family.</text>
</comment>
<dbReference type="Proteomes" id="UP001368318">
    <property type="component" value="Chromosome"/>
</dbReference>
<dbReference type="PANTHER" id="PTHR30069">
    <property type="entry name" value="TONB-DEPENDENT OUTER MEMBRANE RECEPTOR"/>
    <property type="match status" value="1"/>
</dbReference>
<keyword evidence="13" id="KW-1185">Reference proteome</keyword>
<keyword evidence="5 7" id="KW-0472">Membrane</keyword>
<feature type="chain" id="PRO_5044712935" evidence="8">
    <location>
        <begin position="21"/>
        <end position="642"/>
    </location>
</feature>
<evidence type="ECO:0000313" key="13">
    <source>
        <dbReference type="Proteomes" id="UP001368318"/>
    </source>
</evidence>
<keyword evidence="3 7" id="KW-1134">Transmembrane beta strand</keyword>
<evidence type="ECO:0000256" key="1">
    <source>
        <dbReference type="ARBA" id="ARBA00004571"/>
    </source>
</evidence>
<evidence type="ECO:0000256" key="4">
    <source>
        <dbReference type="ARBA" id="ARBA00022692"/>
    </source>
</evidence>
<keyword evidence="2 7" id="KW-0813">Transport</keyword>
<keyword evidence="4 7" id="KW-0812">Transmembrane</keyword>
<dbReference type="GO" id="GO:0009279">
    <property type="term" value="C:cell outer membrane"/>
    <property type="evidence" value="ECO:0007669"/>
    <property type="project" value="UniProtKB-SubCell"/>
</dbReference>
<feature type="domain" description="TonB-dependent receptor plug" evidence="9">
    <location>
        <begin position="48"/>
        <end position="154"/>
    </location>
</feature>
<dbReference type="EMBL" id="CP136924">
    <property type="protein sequence ID" value="WXA02806.1"/>
    <property type="molecule type" value="Genomic_DNA"/>
</dbReference>
<dbReference type="GO" id="GO:0044718">
    <property type="term" value="P:siderophore transmembrane transport"/>
    <property type="evidence" value="ECO:0007669"/>
    <property type="project" value="TreeGrafter"/>
</dbReference>
<accession>A0AAU6P4Y8</accession>
<keyword evidence="6 7" id="KW-0998">Cell outer membrane</keyword>
<dbReference type="PANTHER" id="PTHR30069:SF50">
    <property type="entry name" value="TONB-DEPENDENT RECEPTOR HI_1217-RELATED"/>
    <property type="match status" value="1"/>
</dbReference>